<feature type="region of interest" description="Disordered" evidence="1">
    <location>
        <begin position="34"/>
        <end position="56"/>
    </location>
</feature>
<gene>
    <name evidence="2" type="ORF">K503DRAFT_312309</name>
</gene>
<proteinExistence type="predicted"/>
<feature type="compositionally biased region" description="Low complexity" evidence="1">
    <location>
        <begin position="46"/>
        <end position="56"/>
    </location>
</feature>
<organism evidence="2 3">
    <name type="scientific">Rhizopogon vinicolor AM-OR11-026</name>
    <dbReference type="NCBI Taxonomy" id="1314800"/>
    <lineage>
        <taxon>Eukaryota</taxon>
        <taxon>Fungi</taxon>
        <taxon>Dikarya</taxon>
        <taxon>Basidiomycota</taxon>
        <taxon>Agaricomycotina</taxon>
        <taxon>Agaricomycetes</taxon>
        <taxon>Agaricomycetidae</taxon>
        <taxon>Boletales</taxon>
        <taxon>Suillineae</taxon>
        <taxon>Rhizopogonaceae</taxon>
        <taxon>Rhizopogon</taxon>
    </lineage>
</organism>
<dbReference type="Proteomes" id="UP000092154">
    <property type="component" value="Unassembled WGS sequence"/>
</dbReference>
<evidence type="ECO:0000256" key="1">
    <source>
        <dbReference type="SAM" id="MobiDB-lite"/>
    </source>
</evidence>
<name>A0A1B7MUN6_9AGAM</name>
<keyword evidence="3" id="KW-1185">Reference proteome</keyword>
<accession>A0A1B7MUN6</accession>
<protein>
    <submittedName>
        <fullName evidence="2">Uncharacterized protein</fullName>
    </submittedName>
</protein>
<dbReference type="EMBL" id="KV448424">
    <property type="protein sequence ID" value="OAX36342.1"/>
    <property type="molecule type" value="Genomic_DNA"/>
</dbReference>
<reference evidence="2 3" key="1">
    <citation type="submission" date="2016-06" db="EMBL/GenBank/DDBJ databases">
        <title>Comparative genomics of the ectomycorrhizal sister species Rhizopogon vinicolor and Rhizopogon vesiculosus (Basidiomycota: Boletales) reveals a divergence of the mating type B locus.</title>
        <authorList>
            <consortium name="DOE Joint Genome Institute"/>
            <person name="Mujic A.B."/>
            <person name="Kuo A."/>
            <person name="Tritt A."/>
            <person name="Lipzen A."/>
            <person name="Chen C."/>
            <person name="Johnson J."/>
            <person name="Sharma A."/>
            <person name="Barry K."/>
            <person name="Grigoriev I.V."/>
            <person name="Spatafora J.W."/>
        </authorList>
    </citation>
    <scope>NUCLEOTIDE SEQUENCE [LARGE SCALE GENOMIC DNA]</scope>
    <source>
        <strain evidence="2 3">AM-OR11-026</strain>
    </source>
</reference>
<dbReference type="InParanoid" id="A0A1B7MUN6"/>
<evidence type="ECO:0000313" key="2">
    <source>
        <dbReference type="EMBL" id="OAX36342.1"/>
    </source>
</evidence>
<evidence type="ECO:0000313" key="3">
    <source>
        <dbReference type="Proteomes" id="UP000092154"/>
    </source>
</evidence>
<dbReference type="AlphaFoldDB" id="A0A1B7MUN6"/>
<sequence length="84" mass="9429">MRIKVFITPIATIAFGITRCSVALRINTRDLKSNDENTKHASLPCARGTSTTSDTARSARMGHQFEFFRLRGWILTVDKGVEED</sequence>